<accession>A9V3X5</accession>
<sequence>MDERRRAKRAASGDGMTNKEAALEAPAAVHAEPNAATLGHDLSRYDNETLVKLTEHLDRLADQSELEATKLHSLLEQLRREYEPMRRRREEAEYVEIKLERRLKHKSSH</sequence>
<dbReference type="EMBL" id="CH991557">
    <property type="protein sequence ID" value="EDQ87787.1"/>
    <property type="molecule type" value="Genomic_DNA"/>
</dbReference>
<gene>
    <name evidence="3" type="ORF">MONBRDRAFT_9637</name>
</gene>
<protein>
    <submittedName>
        <fullName evidence="3">Uncharacterized protein</fullName>
    </submittedName>
</protein>
<dbReference type="AlphaFoldDB" id="A9V3X5"/>
<keyword evidence="1" id="KW-0175">Coiled coil</keyword>
<dbReference type="KEGG" id="mbr:MONBRDRAFT_9637"/>
<evidence type="ECO:0000313" key="3">
    <source>
        <dbReference type="EMBL" id="EDQ87787.1"/>
    </source>
</evidence>
<dbReference type="Proteomes" id="UP000001357">
    <property type="component" value="Unassembled WGS sequence"/>
</dbReference>
<feature type="region of interest" description="Disordered" evidence="2">
    <location>
        <begin position="1"/>
        <end position="30"/>
    </location>
</feature>
<evidence type="ECO:0000313" key="4">
    <source>
        <dbReference type="Proteomes" id="UP000001357"/>
    </source>
</evidence>
<name>A9V3X5_MONBE</name>
<feature type="coiled-coil region" evidence="1">
    <location>
        <begin position="61"/>
        <end position="95"/>
    </location>
</feature>
<proteinExistence type="predicted"/>
<evidence type="ECO:0000256" key="1">
    <source>
        <dbReference type="SAM" id="Coils"/>
    </source>
</evidence>
<keyword evidence="4" id="KW-1185">Reference proteome</keyword>
<organism evidence="3 4">
    <name type="scientific">Monosiga brevicollis</name>
    <name type="common">Choanoflagellate</name>
    <dbReference type="NCBI Taxonomy" id="81824"/>
    <lineage>
        <taxon>Eukaryota</taxon>
        <taxon>Choanoflagellata</taxon>
        <taxon>Craspedida</taxon>
        <taxon>Salpingoecidae</taxon>
        <taxon>Monosiga</taxon>
    </lineage>
</organism>
<reference evidence="3 4" key="1">
    <citation type="journal article" date="2008" name="Nature">
        <title>The genome of the choanoflagellate Monosiga brevicollis and the origin of metazoans.</title>
        <authorList>
            <consortium name="JGI Sequencing"/>
            <person name="King N."/>
            <person name="Westbrook M.J."/>
            <person name="Young S.L."/>
            <person name="Kuo A."/>
            <person name="Abedin M."/>
            <person name="Chapman J."/>
            <person name="Fairclough S."/>
            <person name="Hellsten U."/>
            <person name="Isogai Y."/>
            <person name="Letunic I."/>
            <person name="Marr M."/>
            <person name="Pincus D."/>
            <person name="Putnam N."/>
            <person name="Rokas A."/>
            <person name="Wright K.J."/>
            <person name="Zuzow R."/>
            <person name="Dirks W."/>
            <person name="Good M."/>
            <person name="Goodstein D."/>
            <person name="Lemons D."/>
            <person name="Li W."/>
            <person name="Lyons J.B."/>
            <person name="Morris A."/>
            <person name="Nichols S."/>
            <person name="Richter D.J."/>
            <person name="Salamov A."/>
            <person name="Bork P."/>
            <person name="Lim W.A."/>
            <person name="Manning G."/>
            <person name="Miller W.T."/>
            <person name="McGinnis W."/>
            <person name="Shapiro H."/>
            <person name="Tjian R."/>
            <person name="Grigoriev I.V."/>
            <person name="Rokhsar D."/>
        </authorList>
    </citation>
    <scope>NUCLEOTIDE SEQUENCE [LARGE SCALE GENOMIC DNA]</scope>
    <source>
        <strain evidence="4">MX1 / ATCC 50154</strain>
    </source>
</reference>
<evidence type="ECO:0000256" key="2">
    <source>
        <dbReference type="SAM" id="MobiDB-lite"/>
    </source>
</evidence>
<dbReference type="RefSeq" id="XP_001747320.1">
    <property type="nucleotide sequence ID" value="XM_001747268.1"/>
</dbReference>
<dbReference type="GeneID" id="5892633"/>
<dbReference type="InParanoid" id="A9V3X5"/>